<sequence>MGFRDPPRPGDVSFFRGHSNADKYKLQPFALRTDAARVAEPRKFRDLMIASPHDFREDKSTFERVSRMQHYGLPTRMLDTSTNPLIALWFACRSGTEKVGEVIRLTIARDKVKYYDSDTVACLANLALLDDAVRQQINTSLDRDAFNKTIPVIKLLHFIQEDKPYFRDVIDPADIDRVLCVLGRHSHDRVAAQSGAFLLFGRDAILPEEGDADIAIRRIKIAHGHKDKIIKQLDTLAINEGTAFCDIDRRAKYIAFLN</sequence>
<dbReference type="Proteomes" id="UP001597283">
    <property type="component" value="Unassembled WGS sequence"/>
</dbReference>
<proteinExistence type="predicted"/>
<dbReference type="InterPro" id="IPR014966">
    <property type="entry name" value="FRG-dom"/>
</dbReference>
<feature type="domain" description="FRG" evidence="1">
    <location>
        <begin position="9"/>
        <end position="103"/>
    </location>
</feature>
<dbReference type="SMART" id="SM00901">
    <property type="entry name" value="FRG"/>
    <property type="match status" value="1"/>
</dbReference>
<gene>
    <name evidence="2" type="ORF">ACFSC3_11865</name>
</gene>
<organism evidence="2 3">
    <name type="scientific">Sphingomonas floccifaciens</name>
    <dbReference type="NCBI Taxonomy" id="1844115"/>
    <lineage>
        <taxon>Bacteria</taxon>
        <taxon>Pseudomonadati</taxon>
        <taxon>Pseudomonadota</taxon>
        <taxon>Alphaproteobacteria</taxon>
        <taxon>Sphingomonadales</taxon>
        <taxon>Sphingomonadaceae</taxon>
        <taxon>Sphingomonas</taxon>
    </lineage>
</organism>
<keyword evidence="3" id="KW-1185">Reference proteome</keyword>
<evidence type="ECO:0000313" key="3">
    <source>
        <dbReference type="Proteomes" id="UP001597283"/>
    </source>
</evidence>
<evidence type="ECO:0000313" key="2">
    <source>
        <dbReference type="EMBL" id="MFD1788269.1"/>
    </source>
</evidence>
<dbReference type="Pfam" id="PF08867">
    <property type="entry name" value="FRG"/>
    <property type="match status" value="1"/>
</dbReference>
<comment type="caution">
    <text evidence="2">The sequence shown here is derived from an EMBL/GenBank/DDBJ whole genome shotgun (WGS) entry which is preliminary data.</text>
</comment>
<accession>A0ABW4NE35</accession>
<dbReference type="EMBL" id="JBHUFC010000003">
    <property type="protein sequence ID" value="MFD1788269.1"/>
    <property type="molecule type" value="Genomic_DNA"/>
</dbReference>
<reference evidence="3" key="1">
    <citation type="journal article" date="2019" name="Int. J. Syst. Evol. Microbiol.">
        <title>The Global Catalogue of Microorganisms (GCM) 10K type strain sequencing project: providing services to taxonomists for standard genome sequencing and annotation.</title>
        <authorList>
            <consortium name="The Broad Institute Genomics Platform"/>
            <consortium name="The Broad Institute Genome Sequencing Center for Infectious Disease"/>
            <person name="Wu L."/>
            <person name="Ma J."/>
        </authorList>
    </citation>
    <scope>NUCLEOTIDE SEQUENCE [LARGE SCALE GENOMIC DNA]</scope>
    <source>
        <strain evidence="3">Q85</strain>
    </source>
</reference>
<evidence type="ECO:0000259" key="1">
    <source>
        <dbReference type="SMART" id="SM00901"/>
    </source>
</evidence>
<dbReference type="RefSeq" id="WP_380940653.1">
    <property type="nucleotide sequence ID" value="NZ_JBHUFC010000003.1"/>
</dbReference>
<name>A0ABW4NE35_9SPHN</name>
<protein>
    <submittedName>
        <fullName evidence="2">FRG domain-containing protein</fullName>
    </submittedName>
</protein>